<reference evidence="2" key="1">
    <citation type="submission" date="2014-11" db="EMBL/GenBank/DDBJ databases">
        <title>Hymenobacter sp. DG25B genome submission.</title>
        <authorList>
            <person name="Jung H.-Y."/>
            <person name="Kim M.K."/>
            <person name="Srinivasan S."/>
            <person name="Lim S."/>
        </authorList>
    </citation>
    <scope>NUCLEOTIDE SEQUENCE [LARGE SCALE GENOMIC DNA]</scope>
    <source>
        <strain evidence="2">DY59</strain>
    </source>
</reference>
<dbReference type="AlphaFoldDB" id="A0A0A7KIT5"/>
<organism evidence="1 2">
    <name type="scientific">Deinococcus radiopugnans</name>
    <dbReference type="NCBI Taxonomy" id="57497"/>
    <lineage>
        <taxon>Bacteria</taxon>
        <taxon>Thermotogati</taxon>
        <taxon>Deinococcota</taxon>
        <taxon>Deinococci</taxon>
        <taxon>Deinococcales</taxon>
        <taxon>Deinococcaceae</taxon>
        <taxon>Deinococcus</taxon>
    </lineage>
</organism>
<dbReference type="KEGG" id="dsw:QR90_08610"/>
<name>A0A0A7KIT5_9DEIO</name>
<gene>
    <name evidence="1" type="ORF">QR90_08610</name>
</gene>
<evidence type="ECO:0000313" key="2">
    <source>
        <dbReference type="Proteomes" id="UP000030634"/>
    </source>
</evidence>
<dbReference type="EMBL" id="CP010028">
    <property type="protein sequence ID" value="AIZ45149.1"/>
    <property type="molecule type" value="Genomic_DNA"/>
</dbReference>
<evidence type="ECO:0000313" key="1">
    <source>
        <dbReference type="EMBL" id="AIZ45149.1"/>
    </source>
</evidence>
<protein>
    <submittedName>
        <fullName evidence="1">Uncharacterized protein</fullName>
    </submittedName>
</protein>
<dbReference type="HOGENOM" id="CLU_1254239_0_0_0"/>
<sequence>METFNRTTALCAAQLITLLTLAWSMLPDEAIESRFRRASDHLKDQGPYVAENEAYCRDTGQFLKGSHEGNQIRNLLTILAQADMRLPETAFAELFHALRSMRHHRRCPEQTPRAQKLAGVVGEMLDLVSEVVVRLDVGSDPLWTWWDADVIDISRDGKRWLIQRVTEDAIFGGHSACAPDGYLFGVEGESWVMRVPAHIRTMEQADEALDRARRMDADQIFTFANRAV</sequence>
<dbReference type="Proteomes" id="UP000030634">
    <property type="component" value="Chromosome"/>
</dbReference>
<dbReference type="RefSeq" id="WP_039683857.1">
    <property type="nucleotide sequence ID" value="NZ_CP010028.1"/>
</dbReference>
<accession>A0A0A7KIT5</accession>
<proteinExistence type="predicted"/>